<dbReference type="CDD" id="cd13440">
    <property type="entry name" value="CamS_repeat_2"/>
    <property type="match status" value="1"/>
</dbReference>
<sequence>MNKNIIPFLLILLLILTSCAPSFENQDEVVEDSTSEETGTETAIIPRYSVSDQDYQVLLPYKLSQSRGVIVNQVANRLDIGAFEEGLRRHSTDVFNPDDYYFQEGQKITSDIVYEWLERYSEDDEGRSNPLGLNPEIEGIDDDEFKELNDDEKKIAEKRAIEAERNNPKYLSHILEQDYLIKSDDNSVQLAGISIGIAMKSHYRFVSPKGLTYYEDIDIDTMLSEANRVAKEVVNRLRAREELAEVPIMIAVYREAARNDLVPGNFVRKATVEGGSTSIGEWQAIDEEYVLFPSNEAEDKDPDMAANLDDFKKDIADYFPNYVGVIGKGFYIDDQLQKLTLEIPVQFSGKAEVNGFTQYVYGLVMEGFQNHFDLEINITSSDKQESLIFRKASNDEPTVHIYN</sequence>
<dbReference type="PROSITE" id="PS51257">
    <property type="entry name" value="PROKAR_LIPOPROTEIN"/>
    <property type="match status" value="1"/>
</dbReference>
<feature type="signal peptide" evidence="1">
    <location>
        <begin position="1"/>
        <end position="20"/>
    </location>
</feature>
<gene>
    <name evidence="2" type="primary">yerH</name>
    <name evidence="2" type="ORF">GCM10011351_13840</name>
</gene>
<evidence type="ECO:0000256" key="1">
    <source>
        <dbReference type="SAM" id="SignalP"/>
    </source>
</evidence>
<keyword evidence="3" id="KW-1185">Reference proteome</keyword>
<reference evidence="2" key="1">
    <citation type="journal article" date="2014" name="Int. J. Syst. Evol. Microbiol.">
        <title>Complete genome sequence of Corynebacterium casei LMG S-19264T (=DSM 44701T), isolated from a smear-ripened cheese.</title>
        <authorList>
            <consortium name="US DOE Joint Genome Institute (JGI-PGF)"/>
            <person name="Walter F."/>
            <person name="Albersmeier A."/>
            <person name="Kalinowski J."/>
            <person name="Ruckert C."/>
        </authorList>
    </citation>
    <scope>NUCLEOTIDE SEQUENCE</scope>
    <source>
        <strain evidence="2">CGMCC 1.6333</strain>
    </source>
</reference>
<protein>
    <submittedName>
        <fullName evidence="2">Lipoprotein YerH</fullName>
    </submittedName>
</protein>
<dbReference type="AlphaFoldDB" id="A0A917TNM7"/>
<dbReference type="OrthoDB" id="9795361at2"/>
<dbReference type="Pfam" id="PF07537">
    <property type="entry name" value="CamS"/>
    <property type="match status" value="1"/>
</dbReference>
<dbReference type="InterPro" id="IPR011426">
    <property type="entry name" value="CamS"/>
</dbReference>
<keyword evidence="2" id="KW-0449">Lipoprotein</keyword>
<reference evidence="2" key="2">
    <citation type="submission" date="2020-09" db="EMBL/GenBank/DDBJ databases">
        <authorList>
            <person name="Sun Q."/>
            <person name="Zhou Y."/>
        </authorList>
    </citation>
    <scope>NUCLEOTIDE SEQUENCE</scope>
    <source>
        <strain evidence="2">CGMCC 1.6333</strain>
    </source>
</reference>
<accession>A0A917TNM7</accession>
<evidence type="ECO:0000313" key="2">
    <source>
        <dbReference type="EMBL" id="GGM29039.1"/>
    </source>
</evidence>
<name>A0A917TNM7_9BACI</name>
<evidence type="ECO:0000313" key="3">
    <source>
        <dbReference type="Proteomes" id="UP000618460"/>
    </source>
</evidence>
<dbReference type="PIRSF" id="PIRSF012509">
    <property type="entry name" value="CamS"/>
    <property type="match status" value="1"/>
</dbReference>
<dbReference type="CDD" id="cd13441">
    <property type="entry name" value="CamS_repeat_1"/>
    <property type="match status" value="1"/>
</dbReference>
<keyword evidence="1" id="KW-0732">Signal</keyword>
<dbReference type="Gene3D" id="3.10.570.10">
    <property type="entry name" value="sex pheromone staph- cam373 precursor domain"/>
    <property type="match status" value="1"/>
</dbReference>
<feature type="chain" id="PRO_5038919712" evidence="1">
    <location>
        <begin position="21"/>
        <end position="403"/>
    </location>
</feature>
<dbReference type="Proteomes" id="UP000618460">
    <property type="component" value="Unassembled WGS sequence"/>
</dbReference>
<comment type="caution">
    <text evidence="2">The sequence shown here is derived from an EMBL/GenBank/DDBJ whole genome shotgun (WGS) entry which is preliminary data.</text>
</comment>
<dbReference type="EMBL" id="BMLG01000005">
    <property type="protein sequence ID" value="GGM29039.1"/>
    <property type="molecule type" value="Genomic_DNA"/>
</dbReference>
<proteinExistence type="predicted"/>
<dbReference type="RefSeq" id="WP_117153965.1">
    <property type="nucleotide sequence ID" value="NZ_BMLG01000005.1"/>
</dbReference>
<organism evidence="2 3">
    <name type="scientific">Paraliobacillus quinghaiensis</name>
    <dbReference type="NCBI Taxonomy" id="470815"/>
    <lineage>
        <taxon>Bacteria</taxon>
        <taxon>Bacillati</taxon>
        <taxon>Bacillota</taxon>
        <taxon>Bacilli</taxon>
        <taxon>Bacillales</taxon>
        <taxon>Bacillaceae</taxon>
        <taxon>Paraliobacillus</taxon>
    </lineage>
</organism>